<dbReference type="GO" id="GO:0016706">
    <property type="term" value="F:2-oxoglutarate-dependent dioxygenase activity"/>
    <property type="evidence" value="ECO:0007669"/>
    <property type="project" value="UniProtKB-ARBA"/>
</dbReference>
<dbReference type="Gene3D" id="2.60.120.620">
    <property type="entry name" value="q2cbj1_9rhob like domain"/>
    <property type="match status" value="1"/>
</dbReference>
<evidence type="ECO:0000256" key="1">
    <source>
        <dbReference type="ARBA" id="ARBA00001954"/>
    </source>
</evidence>
<dbReference type="GO" id="GO:0005506">
    <property type="term" value="F:iron ion binding"/>
    <property type="evidence" value="ECO:0007669"/>
    <property type="project" value="UniProtKB-ARBA"/>
</dbReference>
<sequence length="280" mass="31476">MSDPEPPSDLADLDWVDEPVTLDRDACARFDRDGFVLLRDVLPAEKLARIGEEITALTLALNEEDRPLEERDTYDRAFLQVMNLWRHSERVKRFVFGRRLAGLAAELLGKDGVRLYHDQSLYKEPSGGITPAHADQYYWPLSSDRTVTAWIPLQPVPEEMGPLAFFAGSQHAELGRDLPISDESEATIRREMQAQGFPLVQSPFALGDVSFHAGWTFHLAGANQSDRPRSVMTMIYMDKDIRLAAPTNSFQENDRATWMPGARVGEVVDTPLNPILIDKG</sequence>
<dbReference type="InterPro" id="IPR008775">
    <property type="entry name" value="Phytyl_CoA_dOase-like"/>
</dbReference>
<protein>
    <submittedName>
        <fullName evidence="2">Phytanoyl-CoA dioxygenase family protein</fullName>
    </submittedName>
</protein>
<dbReference type="SUPFAM" id="SSF51197">
    <property type="entry name" value="Clavaminate synthase-like"/>
    <property type="match status" value="1"/>
</dbReference>
<evidence type="ECO:0000313" key="3">
    <source>
        <dbReference type="Proteomes" id="UP000536835"/>
    </source>
</evidence>
<proteinExistence type="predicted"/>
<keyword evidence="2" id="KW-0223">Dioxygenase</keyword>
<dbReference type="PANTHER" id="PTHR20883:SF48">
    <property type="entry name" value="ECTOINE DIOXYGENASE"/>
    <property type="match status" value="1"/>
</dbReference>
<comment type="cofactor">
    <cofactor evidence="1">
        <name>Fe(2+)</name>
        <dbReference type="ChEBI" id="CHEBI:29033"/>
    </cofactor>
</comment>
<dbReference type="PANTHER" id="PTHR20883">
    <property type="entry name" value="PHYTANOYL-COA DIOXYGENASE DOMAIN CONTAINING 1"/>
    <property type="match status" value="1"/>
</dbReference>
<comment type="caution">
    <text evidence="2">The sequence shown here is derived from an EMBL/GenBank/DDBJ whole genome shotgun (WGS) entry which is preliminary data.</text>
</comment>
<dbReference type="Pfam" id="PF05721">
    <property type="entry name" value="PhyH"/>
    <property type="match status" value="1"/>
</dbReference>
<keyword evidence="3" id="KW-1185">Reference proteome</keyword>
<dbReference type="AlphaFoldDB" id="A0A7Y3RLK2"/>
<accession>A0A7Y3RLK2</accession>
<organism evidence="2 3">
    <name type="scientific">Parvularcula mediterranea</name>
    <dbReference type="NCBI Taxonomy" id="2732508"/>
    <lineage>
        <taxon>Bacteria</taxon>
        <taxon>Pseudomonadati</taxon>
        <taxon>Pseudomonadota</taxon>
        <taxon>Alphaproteobacteria</taxon>
        <taxon>Parvularculales</taxon>
        <taxon>Parvularculaceae</taxon>
        <taxon>Parvularcula</taxon>
    </lineage>
</organism>
<reference evidence="2 3" key="1">
    <citation type="submission" date="2020-05" db="EMBL/GenBank/DDBJ databases">
        <title>Parvularcula mediterraneae sp. nov., isolated from polypropylene straw from shallow seawater of the seashore of Laganas in Zakynthos island, Greece.</title>
        <authorList>
            <person name="Szabo I."/>
            <person name="Al-Omari J."/>
            <person name="Rado J."/>
            <person name="Szerdahelyi G.S."/>
        </authorList>
    </citation>
    <scope>NUCLEOTIDE SEQUENCE [LARGE SCALE GENOMIC DNA]</scope>
    <source>
        <strain evidence="2 3">ZS-1/3</strain>
    </source>
</reference>
<evidence type="ECO:0000313" key="2">
    <source>
        <dbReference type="EMBL" id="NNU16234.1"/>
    </source>
</evidence>
<dbReference type="Proteomes" id="UP000536835">
    <property type="component" value="Unassembled WGS sequence"/>
</dbReference>
<dbReference type="EMBL" id="JABFCX010000002">
    <property type="protein sequence ID" value="NNU16234.1"/>
    <property type="molecule type" value="Genomic_DNA"/>
</dbReference>
<keyword evidence="2" id="KW-0560">Oxidoreductase</keyword>
<gene>
    <name evidence="2" type="ORF">HK107_07865</name>
</gene>
<dbReference type="RefSeq" id="WP_173198300.1">
    <property type="nucleotide sequence ID" value="NZ_JABFCX010000002.1"/>
</dbReference>
<name>A0A7Y3RLK2_9PROT</name>